<evidence type="ECO:0008006" key="3">
    <source>
        <dbReference type="Google" id="ProtNLM"/>
    </source>
</evidence>
<organism evidence="1 2">
    <name type="scientific">Hymenobacter nitidus</name>
    <dbReference type="NCBI Taxonomy" id="2880929"/>
    <lineage>
        <taxon>Bacteria</taxon>
        <taxon>Pseudomonadati</taxon>
        <taxon>Bacteroidota</taxon>
        <taxon>Cytophagia</taxon>
        <taxon>Cytophagales</taxon>
        <taxon>Hymenobacteraceae</taxon>
        <taxon>Hymenobacter</taxon>
    </lineage>
</organism>
<accession>A0ABS8A9Z4</accession>
<sequence length="518" mass="54946">MVCLLGGQRLQASHVQAGELYYRHLSGNQYRVTLRLYRDCAGSALSAINPELVYRTSGCSGGATIPLTLVGSSVRAGDPYCAALGPQCGPGQRINMESGDFEATVPLPPGQWTLSAVSVARPAMGNVNNATGSLYCEATLDNRNGLGNTSATFISNSLVLPFLGWNLPTTLSQQATDPDGDSLAYELVAPLVGCNEPLTYKSFSSTIIVDPADPTCFTAVPTTPYSPTFPLLSFNVTGSCPLRQVQPYFRFNPLNGAISCQPALYNPGVNSPENKYAVAVKVSEYRRSTGSNGQPVITLVGTIRRELLLIVVDPGTNQNPTLRPVVINGSLTQPASAVIPARPGQLVSVRLTGTDANTNQILTMSSNAEQLLPNSEFTPAAPGFSPTVQIDWLPPATLAPGLYYCTVTTTDSNCPIKGVNTQTLTFRVSAPTLATQVARQVTALSAVPTPFQSQVSFTLARPGVQTVVVFDQLGRQVTTLQSQPTGQVQWRPAAGVPAGLYLARTADGRQVARLLRTE</sequence>
<keyword evidence="2" id="KW-1185">Reference proteome</keyword>
<dbReference type="EMBL" id="JAJADQ010000003">
    <property type="protein sequence ID" value="MCB2377218.1"/>
    <property type="molecule type" value="Genomic_DNA"/>
</dbReference>
<comment type="caution">
    <text evidence="1">The sequence shown here is derived from an EMBL/GenBank/DDBJ whole genome shotgun (WGS) entry which is preliminary data.</text>
</comment>
<dbReference type="Proteomes" id="UP001165297">
    <property type="component" value="Unassembled WGS sequence"/>
</dbReference>
<dbReference type="RefSeq" id="WP_226183832.1">
    <property type="nucleotide sequence ID" value="NZ_JAJADQ010000003.1"/>
</dbReference>
<proteinExistence type="predicted"/>
<evidence type="ECO:0000313" key="1">
    <source>
        <dbReference type="EMBL" id="MCB2377218.1"/>
    </source>
</evidence>
<evidence type="ECO:0000313" key="2">
    <source>
        <dbReference type="Proteomes" id="UP001165297"/>
    </source>
</evidence>
<reference evidence="1" key="1">
    <citation type="submission" date="2021-10" db="EMBL/GenBank/DDBJ databases">
        <authorList>
            <person name="Dean J.D."/>
            <person name="Kim M.K."/>
            <person name="Newey C.N."/>
            <person name="Stoker T.S."/>
            <person name="Thompson D.W."/>
            <person name="Grose J.H."/>
        </authorList>
    </citation>
    <scope>NUCLEOTIDE SEQUENCE</scope>
    <source>
        <strain evidence="1">BT635</strain>
    </source>
</reference>
<gene>
    <name evidence="1" type="ORF">LGH70_06470</name>
</gene>
<name>A0ABS8A9Z4_9BACT</name>
<protein>
    <recommendedName>
        <fullName evidence="3">T9SS C-terminal target domain-containing protein</fullName>
    </recommendedName>
</protein>